<dbReference type="AlphaFoldDB" id="A0AA41VZS1"/>
<proteinExistence type="predicted"/>
<feature type="non-terminal residue" evidence="1">
    <location>
        <position position="1"/>
    </location>
</feature>
<name>A0AA41VZS1_PAPNU</name>
<protein>
    <submittedName>
        <fullName evidence="1">Uncharacterized protein</fullName>
    </submittedName>
</protein>
<reference evidence="1" key="1">
    <citation type="submission" date="2022-03" db="EMBL/GenBank/DDBJ databases">
        <title>A functionally conserved STORR gene fusion in Papaver species that diverged 16.8 million years ago.</title>
        <authorList>
            <person name="Catania T."/>
        </authorList>
    </citation>
    <scope>NUCLEOTIDE SEQUENCE</scope>
    <source>
        <strain evidence="1">S-191538</strain>
    </source>
</reference>
<dbReference type="Proteomes" id="UP001177140">
    <property type="component" value="Unassembled WGS sequence"/>
</dbReference>
<comment type="caution">
    <text evidence="1">The sequence shown here is derived from an EMBL/GenBank/DDBJ whole genome shotgun (WGS) entry which is preliminary data.</text>
</comment>
<sequence length="49" mass="5743">SQENESEDFKNFRYKLKELTNVTKNYFENLVRGLANGLSEVNCENELKS</sequence>
<dbReference type="EMBL" id="JAJJMA010327446">
    <property type="protein sequence ID" value="MCL7050402.1"/>
    <property type="molecule type" value="Genomic_DNA"/>
</dbReference>
<gene>
    <name evidence="1" type="ORF">MKW94_017119</name>
</gene>
<evidence type="ECO:0000313" key="2">
    <source>
        <dbReference type="Proteomes" id="UP001177140"/>
    </source>
</evidence>
<organism evidence="1 2">
    <name type="scientific">Papaver nudicaule</name>
    <name type="common">Iceland poppy</name>
    <dbReference type="NCBI Taxonomy" id="74823"/>
    <lineage>
        <taxon>Eukaryota</taxon>
        <taxon>Viridiplantae</taxon>
        <taxon>Streptophyta</taxon>
        <taxon>Embryophyta</taxon>
        <taxon>Tracheophyta</taxon>
        <taxon>Spermatophyta</taxon>
        <taxon>Magnoliopsida</taxon>
        <taxon>Ranunculales</taxon>
        <taxon>Papaveraceae</taxon>
        <taxon>Papaveroideae</taxon>
        <taxon>Papaver</taxon>
    </lineage>
</organism>
<keyword evidence="2" id="KW-1185">Reference proteome</keyword>
<evidence type="ECO:0000313" key="1">
    <source>
        <dbReference type="EMBL" id="MCL7050402.1"/>
    </source>
</evidence>
<accession>A0AA41VZS1</accession>